<organism evidence="16 17">
    <name type="scientific">Phasianus colchicus</name>
    <name type="common">Common pheasant</name>
    <dbReference type="NCBI Taxonomy" id="9054"/>
    <lineage>
        <taxon>Eukaryota</taxon>
        <taxon>Metazoa</taxon>
        <taxon>Chordata</taxon>
        <taxon>Craniata</taxon>
        <taxon>Vertebrata</taxon>
        <taxon>Euteleostomi</taxon>
        <taxon>Archelosauria</taxon>
        <taxon>Archosauria</taxon>
        <taxon>Dinosauria</taxon>
        <taxon>Saurischia</taxon>
        <taxon>Theropoda</taxon>
        <taxon>Coelurosauria</taxon>
        <taxon>Aves</taxon>
        <taxon>Neognathae</taxon>
        <taxon>Galloanserae</taxon>
        <taxon>Galliformes</taxon>
        <taxon>Phasianidae</taxon>
        <taxon>Phasianinae</taxon>
        <taxon>Phasianus</taxon>
    </lineage>
</organism>
<feature type="region of interest" description="Disordered" evidence="14">
    <location>
        <begin position="58"/>
        <end position="101"/>
    </location>
</feature>
<evidence type="ECO:0000256" key="3">
    <source>
        <dbReference type="ARBA" id="ARBA00022490"/>
    </source>
</evidence>
<feature type="compositionally biased region" description="Low complexity" evidence="14">
    <location>
        <begin position="68"/>
        <end position="78"/>
    </location>
</feature>
<evidence type="ECO:0000256" key="9">
    <source>
        <dbReference type="ARBA" id="ARBA00038705"/>
    </source>
</evidence>
<keyword evidence="7" id="KW-0012">Acyltransferase</keyword>
<dbReference type="Pfam" id="PF00561">
    <property type="entry name" value="Abhydrolase_1"/>
    <property type="match status" value="1"/>
</dbReference>
<evidence type="ECO:0000259" key="15">
    <source>
        <dbReference type="Pfam" id="PF00561"/>
    </source>
</evidence>
<evidence type="ECO:0000256" key="10">
    <source>
        <dbReference type="ARBA" id="ARBA00041074"/>
    </source>
</evidence>
<evidence type="ECO:0000256" key="12">
    <source>
        <dbReference type="ARBA" id="ARBA00045947"/>
    </source>
</evidence>
<evidence type="ECO:0000256" key="4">
    <source>
        <dbReference type="ARBA" id="ARBA00022553"/>
    </source>
</evidence>
<name>A0A669QK70_PHACC</name>
<comment type="subunit">
    <text evidence="9">May interact with TAF1.</text>
</comment>
<proteinExistence type="inferred from homology"/>
<dbReference type="InterPro" id="IPR029058">
    <property type="entry name" value="AB_hydrolase_fold"/>
</dbReference>
<evidence type="ECO:0000313" key="17">
    <source>
        <dbReference type="Proteomes" id="UP000472261"/>
    </source>
</evidence>
<evidence type="ECO:0000256" key="11">
    <source>
        <dbReference type="ARBA" id="ARBA00043029"/>
    </source>
</evidence>
<evidence type="ECO:0000256" key="5">
    <source>
        <dbReference type="ARBA" id="ARBA00022679"/>
    </source>
</evidence>
<evidence type="ECO:0000256" key="7">
    <source>
        <dbReference type="ARBA" id="ARBA00023315"/>
    </source>
</evidence>
<dbReference type="GO" id="GO:0016787">
    <property type="term" value="F:hydrolase activity"/>
    <property type="evidence" value="ECO:0007669"/>
    <property type="project" value="TreeGrafter"/>
</dbReference>
<evidence type="ECO:0000313" key="16">
    <source>
        <dbReference type="Ensembl" id="ENSPCLP00000021169.1"/>
    </source>
</evidence>
<keyword evidence="17" id="KW-1185">Reference proteome</keyword>
<keyword evidence="5" id="KW-0808">Transferase</keyword>
<evidence type="ECO:0000256" key="6">
    <source>
        <dbReference type="ARBA" id="ARBA00023242"/>
    </source>
</evidence>
<dbReference type="GO" id="GO:0045944">
    <property type="term" value="P:positive regulation of transcription by RNA polymerase II"/>
    <property type="evidence" value="ECO:0007669"/>
    <property type="project" value="TreeGrafter"/>
</dbReference>
<dbReference type="AlphaFoldDB" id="A0A669QK70"/>
<reference evidence="16" key="1">
    <citation type="submission" date="2025-08" db="UniProtKB">
        <authorList>
            <consortium name="Ensembl"/>
        </authorList>
    </citation>
    <scope>IDENTIFICATION</scope>
</reference>
<dbReference type="InterPro" id="IPR000073">
    <property type="entry name" value="AB_hydrolase_1"/>
</dbReference>
<dbReference type="SUPFAM" id="SSF53474">
    <property type="entry name" value="alpha/beta-Hydrolases"/>
    <property type="match status" value="1"/>
</dbReference>
<evidence type="ECO:0000256" key="14">
    <source>
        <dbReference type="SAM" id="MobiDB-lite"/>
    </source>
</evidence>
<comment type="subcellular location">
    <subcellularLocation>
        <location evidence="2">Cytoplasm</location>
    </subcellularLocation>
    <subcellularLocation>
        <location evidence="1">Nucleus</location>
    </subcellularLocation>
</comment>
<keyword evidence="3" id="KW-0963">Cytoplasm</keyword>
<dbReference type="GO" id="GO:0005737">
    <property type="term" value="C:cytoplasm"/>
    <property type="evidence" value="ECO:0007669"/>
    <property type="project" value="UniProtKB-SubCell"/>
</dbReference>
<accession>A0A669QK70</accession>
<keyword evidence="4" id="KW-0597">Phosphoprotein</keyword>
<dbReference type="Ensembl" id="ENSPCLT00000029249.1">
    <property type="protein sequence ID" value="ENSPCLP00000021169.1"/>
    <property type="gene ID" value="ENSPCLG00000018520.1"/>
</dbReference>
<evidence type="ECO:0000256" key="13">
    <source>
        <dbReference type="ARBA" id="ARBA00049262"/>
    </source>
</evidence>
<dbReference type="PANTHER" id="PTHR46197:SF2">
    <property type="entry name" value="PROTEIN-LYSINE DEACYLASE ABHD14B-RELATED"/>
    <property type="match status" value="1"/>
</dbReference>
<dbReference type="Proteomes" id="UP000472261">
    <property type="component" value="Unplaced"/>
</dbReference>
<comment type="similarity">
    <text evidence="8">Belongs to the AB hydrolase superfamily. ABHD14 family.</text>
</comment>
<keyword evidence="6" id="KW-0539">Nucleus</keyword>
<reference evidence="16" key="2">
    <citation type="submission" date="2025-09" db="UniProtKB">
        <authorList>
            <consortium name="Ensembl"/>
        </authorList>
    </citation>
    <scope>IDENTIFICATION</scope>
</reference>
<protein>
    <recommendedName>
        <fullName evidence="10">Putative protein-lysine deacylase ABHD14B</fullName>
    </recommendedName>
    <alternativeName>
        <fullName evidence="11">Alpha/beta hydrolase domain-containing protein 14B</fullName>
    </alternativeName>
</protein>
<dbReference type="GO" id="GO:0016746">
    <property type="term" value="F:acyltransferase activity"/>
    <property type="evidence" value="ECO:0007669"/>
    <property type="project" value="UniProtKB-KW"/>
</dbReference>
<feature type="domain" description="AB hydrolase-1" evidence="15">
    <location>
        <begin position="138"/>
        <end position="254"/>
    </location>
</feature>
<sequence length="424" mass="43955">MARAGSARAGLSTARAGFGSARLGSARARLGTARAELGTTRQNSVRLGLGSAELGSARAGLGKPRFHPPALGRARQAAPPLPPPPRPSDPGGAPRPGPGWERYRAMAGAQLTEGTVTVEGQSLFYREARPQQAPRLNVLLLHGIRFSSDTWLQLRTLAVLADAGHRAVAIDLPGLGRSKDAAAPAPVGQPAPGAFLKAVVEALGLAPAVLVSPSLSGMYSLPFLFQHGHLLKAYVPVAPICTEKFEAERYASVQVMGLGVERLAFLTPILLWETGNGKERCSCWRCNAWPQPVFLSADTHPDRLWGPGCRAGPGQPQQFATLGPPPGAGAAGRRARLLPGQARGVAPWAAGLPAAVGVSGMWMALLGSTASSGPNKTLRCAAALLLCSLLTVARAAGDGHPPPGLIPIILSPALFPPHCLTRIG</sequence>
<evidence type="ECO:0000256" key="1">
    <source>
        <dbReference type="ARBA" id="ARBA00004123"/>
    </source>
</evidence>
<dbReference type="PANTHER" id="PTHR46197">
    <property type="entry name" value="PROTEIN ABHD14B-LIKE"/>
    <property type="match status" value="1"/>
</dbReference>
<dbReference type="GO" id="GO:0005634">
    <property type="term" value="C:nucleus"/>
    <property type="evidence" value="ECO:0007669"/>
    <property type="project" value="UniProtKB-SubCell"/>
</dbReference>
<gene>
    <name evidence="16" type="primary">PCBP4</name>
</gene>
<comment type="function">
    <text evidence="12">Acts as an atypical protein-lysine deacetylase in vitro. Catalyzes the deacetylation of lysine residues using CoA as substrate, generating acetyl-CoA and the free amine of protein-lysine residues. Additional experiments are however required to confirm the protein-lysine deacetylase activity in vivo. Has hydrolase activity towards various surrogate p-nitrophenyl (pNp) substrates, such as pNp-butyrate, pNp-acetate and pNp-octanoate in vitro, with a strong preference for pNp-acetate. May activate transcription.</text>
</comment>
<evidence type="ECO:0000256" key="2">
    <source>
        <dbReference type="ARBA" id="ARBA00004496"/>
    </source>
</evidence>
<dbReference type="Gene3D" id="3.40.50.1820">
    <property type="entry name" value="alpha/beta hydrolase"/>
    <property type="match status" value="1"/>
</dbReference>
<comment type="catalytic activity">
    <reaction evidence="13">
        <text>L-lysyl-[protein] + acetyl-CoA = N(6)-acetyl-L-lysyl-[protein] + CoA + H(+)</text>
        <dbReference type="Rhea" id="RHEA:45948"/>
        <dbReference type="Rhea" id="RHEA-COMP:9752"/>
        <dbReference type="Rhea" id="RHEA-COMP:10731"/>
        <dbReference type="ChEBI" id="CHEBI:15378"/>
        <dbReference type="ChEBI" id="CHEBI:29969"/>
        <dbReference type="ChEBI" id="CHEBI:57287"/>
        <dbReference type="ChEBI" id="CHEBI:57288"/>
        <dbReference type="ChEBI" id="CHEBI:61930"/>
    </reaction>
    <physiologicalReaction direction="right-to-left" evidence="13">
        <dbReference type="Rhea" id="RHEA:45950"/>
    </physiologicalReaction>
</comment>
<feature type="compositionally biased region" description="Pro residues" evidence="14">
    <location>
        <begin position="79"/>
        <end position="97"/>
    </location>
</feature>
<evidence type="ECO:0000256" key="8">
    <source>
        <dbReference type="ARBA" id="ARBA00037942"/>
    </source>
</evidence>